<accession>A0A813DT17</accession>
<feature type="non-terminal residue" evidence="1">
    <location>
        <position position="96"/>
    </location>
</feature>
<dbReference type="AlphaFoldDB" id="A0A813DT17"/>
<keyword evidence="2" id="KW-1185">Reference proteome</keyword>
<protein>
    <submittedName>
        <fullName evidence="1">Uncharacterized protein</fullName>
    </submittedName>
</protein>
<reference evidence="1" key="1">
    <citation type="submission" date="2021-02" db="EMBL/GenBank/DDBJ databases">
        <authorList>
            <person name="Dougan E. K."/>
            <person name="Rhodes N."/>
            <person name="Thang M."/>
            <person name="Chan C."/>
        </authorList>
    </citation>
    <scope>NUCLEOTIDE SEQUENCE</scope>
</reference>
<sequence>PHLVRTACPGSPAAPSSRAPCIERRTRERVLRQIICCFVRSMSLCQQDWDPVMGSLFAGNFIYFVAASELLIFPFMHASHVCACAPPIRLEVSRDN</sequence>
<dbReference type="Proteomes" id="UP000654075">
    <property type="component" value="Unassembled WGS sequence"/>
</dbReference>
<evidence type="ECO:0000313" key="2">
    <source>
        <dbReference type="Proteomes" id="UP000654075"/>
    </source>
</evidence>
<dbReference type="EMBL" id="CAJNNV010003325">
    <property type="protein sequence ID" value="CAE8588794.1"/>
    <property type="molecule type" value="Genomic_DNA"/>
</dbReference>
<proteinExistence type="predicted"/>
<name>A0A813DT17_POLGL</name>
<evidence type="ECO:0000313" key="1">
    <source>
        <dbReference type="EMBL" id="CAE8588794.1"/>
    </source>
</evidence>
<organism evidence="1 2">
    <name type="scientific">Polarella glacialis</name>
    <name type="common">Dinoflagellate</name>
    <dbReference type="NCBI Taxonomy" id="89957"/>
    <lineage>
        <taxon>Eukaryota</taxon>
        <taxon>Sar</taxon>
        <taxon>Alveolata</taxon>
        <taxon>Dinophyceae</taxon>
        <taxon>Suessiales</taxon>
        <taxon>Suessiaceae</taxon>
        <taxon>Polarella</taxon>
    </lineage>
</organism>
<comment type="caution">
    <text evidence="1">The sequence shown here is derived from an EMBL/GenBank/DDBJ whole genome shotgun (WGS) entry which is preliminary data.</text>
</comment>
<gene>
    <name evidence="1" type="ORF">PGLA1383_LOCUS7579</name>
</gene>